<evidence type="ECO:0000256" key="1">
    <source>
        <dbReference type="SAM" id="Phobius"/>
    </source>
</evidence>
<dbReference type="Pfam" id="PF09413">
    <property type="entry name" value="DUF2007"/>
    <property type="match status" value="1"/>
</dbReference>
<name>A0A9D2G6V7_9FIRM</name>
<reference evidence="3" key="2">
    <citation type="submission" date="2021-04" db="EMBL/GenBank/DDBJ databases">
        <authorList>
            <person name="Gilroy R."/>
        </authorList>
    </citation>
    <scope>NUCLEOTIDE SEQUENCE</scope>
    <source>
        <strain evidence="3">CHK196-3914</strain>
    </source>
</reference>
<dbReference type="InterPro" id="IPR018551">
    <property type="entry name" value="DUF2007"/>
</dbReference>
<dbReference type="AlphaFoldDB" id="A0A9D2G6V7"/>
<comment type="caution">
    <text evidence="3">The sequence shown here is derived from an EMBL/GenBank/DDBJ whole genome shotgun (WGS) entry which is preliminary data.</text>
</comment>
<keyword evidence="1" id="KW-0472">Membrane</keyword>
<accession>A0A9D2G6V7</accession>
<evidence type="ECO:0000259" key="2">
    <source>
        <dbReference type="Pfam" id="PF09413"/>
    </source>
</evidence>
<protein>
    <submittedName>
        <fullName evidence="3">DUF2007 domain-containing protein</fullName>
    </submittedName>
</protein>
<dbReference type="EMBL" id="DXAY01000064">
    <property type="protein sequence ID" value="HIZ74159.1"/>
    <property type="molecule type" value="Genomic_DNA"/>
</dbReference>
<feature type="domain" description="DUF2007" evidence="2">
    <location>
        <begin position="7"/>
        <end position="71"/>
    </location>
</feature>
<keyword evidence="1" id="KW-0812">Transmembrane</keyword>
<feature type="transmembrane region" description="Helical" evidence="1">
    <location>
        <begin position="103"/>
        <end position="125"/>
    </location>
</feature>
<evidence type="ECO:0000313" key="4">
    <source>
        <dbReference type="Proteomes" id="UP000824116"/>
    </source>
</evidence>
<dbReference type="InterPro" id="IPR011322">
    <property type="entry name" value="N-reg_PII-like_a/b"/>
</dbReference>
<dbReference type="Proteomes" id="UP000824116">
    <property type="component" value="Unassembled WGS sequence"/>
</dbReference>
<evidence type="ECO:0000313" key="3">
    <source>
        <dbReference type="EMBL" id="HIZ74159.1"/>
    </source>
</evidence>
<keyword evidence="1" id="KW-1133">Transmembrane helix</keyword>
<proteinExistence type="predicted"/>
<reference evidence="3" key="1">
    <citation type="journal article" date="2021" name="PeerJ">
        <title>Extensive microbial diversity within the chicken gut microbiome revealed by metagenomics and culture.</title>
        <authorList>
            <person name="Gilroy R."/>
            <person name="Ravi A."/>
            <person name="Getino M."/>
            <person name="Pursley I."/>
            <person name="Horton D.L."/>
            <person name="Alikhan N.F."/>
            <person name="Baker D."/>
            <person name="Gharbi K."/>
            <person name="Hall N."/>
            <person name="Watson M."/>
            <person name="Adriaenssens E.M."/>
            <person name="Foster-Nyarko E."/>
            <person name="Jarju S."/>
            <person name="Secka A."/>
            <person name="Antonio M."/>
            <person name="Oren A."/>
            <person name="Chaudhuri R.R."/>
            <person name="La Ragione R."/>
            <person name="Hildebrand F."/>
            <person name="Pallen M.J."/>
        </authorList>
    </citation>
    <scope>NUCLEOTIDE SEQUENCE</scope>
    <source>
        <strain evidence="3">CHK196-3914</strain>
    </source>
</reference>
<organism evidence="3 4">
    <name type="scientific">Candidatus Mediterraneibacter stercoravium</name>
    <dbReference type="NCBI Taxonomy" id="2838685"/>
    <lineage>
        <taxon>Bacteria</taxon>
        <taxon>Bacillati</taxon>
        <taxon>Bacillota</taxon>
        <taxon>Clostridia</taxon>
        <taxon>Lachnospirales</taxon>
        <taxon>Lachnospiraceae</taxon>
        <taxon>Mediterraneibacter</taxon>
    </lineage>
</organism>
<gene>
    <name evidence="3" type="ORF">H9723_02795</name>
</gene>
<sequence length="127" mass="13446">MKGMKPVKVYSCSDRVQADMLTEALRREGIPSYAESGGSGDYLNIYMGTSVFGETIYVDENDTAKAKKIIAGITGADTSASDSDADREPIAAPADKKIIIVRIISLAAALLLLIGAVAPCLMDIFRG</sequence>
<dbReference type="SUPFAM" id="SSF54913">
    <property type="entry name" value="GlnB-like"/>
    <property type="match status" value="1"/>
</dbReference>